<evidence type="ECO:0000313" key="1">
    <source>
        <dbReference type="Proteomes" id="UP000887580"/>
    </source>
</evidence>
<name>A0AC35ES50_9BILA</name>
<reference evidence="2" key="1">
    <citation type="submission" date="2022-11" db="UniProtKB">
        <authorList>
            <consortium name="WormBaseParasite"/>
        </authorList>
    </citation>
    <scope>IDENTIFICATION</scope>
</reference>
<dbReference type="Proteomes" id="UP000887580">
    <property type="component" value="Unplaced"/>
</dbReference>
<sequence>MWIERLKLQPKNPLNEKAKYVNIIKNGMFDFYSESLYDFVDNDGRLPVHWHGFKKIPFDRLMNGRNFERFKRRCEALIGKEECQMLVLENLSFPHSNLKEVLDLYEELTGTFITTKVFELYQKTQKLYDKINENRDNHKKWFDCLLESKNDRFIIQNVESRISEEPTNIEMWQLYIKFLKRKNKKAAFEVYFRYKRLFLSDKTFDDDFKLWKGKITLQRENRYLDKMKYYISVVNGKQSLTLPAPPLYYHCRILPPQIIPKLKLGKIRILKIYSQIFSSENYEFLTKNKSIEKIVLYDVSIVNEDDGFIILEDLFKNLSNAVHIE</sequence>
<organism evidence="1 2">
    <name type="scientific">Panagrolaimus sp. PS1159</name>
    <dbReference type="NCBI Taxonomy" id="55785"/>
    <lineage>
        <taxon>Eukaryota</taxon>
        <taxon>Metazoa</taxon>
        <taxon>Ecdysozoa</taxon>
        <taxon>Nematoda</taxon>
        <taxon>Chromadorea</taxon>
        <taxon>Rhabditida</taxon>
        <taxon>Tylenchina</taxon>
        <taxon>Panagrolaimomorpha</taxon>
        <taxon>Panagrolaimoidea</taxon>
        <taxon>Panagrolaimidae</taxon>
        <taxon>Panagrolaimus</taxon>
    </lineage>
</organism>
<evidence type="ECO:0000313" key="2">
    <source>
        <dbReference type="WBParaSite" id="PS1159_v2.g10310.t1"/>
    </source>
</evidence>
<proteinExistence type="predicted"/>
<protein>
    <submittedName>
        <fullName evidence="2">Uncharacterized protein</fullName>
    </submittedName>
</protein>
<accession>A0AC35ES50</accession>
<dbReference type="WBParaSite" id="PS1159_v2.g10310.t1">
    <property type="protein sequence ID" value="PS1159_v2.g10310.t1"/>
    <property type="gene ID" value="PS1159_v2.g10310"/>
</dbReference>